<dbReference type="PANTHER" id="PTHR11516">
    <property type="entry name" value="PYRUVATE DEHYDROGENASE E1 COMPONENT, ALPHA SUBUNIT BACTERIAL AND ORGANELLAR"/>
    <property type="match status" value="1"/>
</dbReference>
<dbReference type="InterPro" id="IPR001017">
    <property type="entry name" value="DH_E1"/>
</dbReference>
<dbReference type="InterPro" id="IPR050642">
    <property type="entry name" value="PDH_E1_Alpha_Subunit"/>
</dbReference>
<comment type="cofactor">
    <cofactor evidence="1">
        <name>thiamine diphosphate</name>
        <dbReference type="ChEBI" id="CHEBI:58937"/>
    </cofactor>
</comment>
<organism evidence="5 6">
    <name type="scientific">Ilumatobacter fluminis</name>
    <dbReference type="NCBI Taxonomy" id="467091"/>
    <lineage>
        <taxon>Bacteria</taxon>
        <taxon>Bacillati</taxon>
        <taxon>Actinomycetota</taxon>
        <taxon>Acidimicrobiia</taxon>
        <taxon>Acidimicrobiales</taxon>
        <taxon>Ilumatobacteraceae</taxon>
        <taxon>Ilumatobacter</taxon>
    </lineage>
</organism>
<evidence type="ECO:0000259" key="4">
    <source>
        <dbReference type="Pfam" id="PF00676"/>
    </source>
</evidence>
<protein>
    <submittedName>
        <fullName evidence="5">Pyruvate dehydrogenase E1 component alpha subunit</fullName>
    </submittedName>
</protein>
<dbReference type="Gene3D" id="3.40.50.970">
    <property type="match status" value="1"/>
</dbReference>
<feature type="domain" description="Dehydrogenase E1 component" evidence="4">
    <location>
        <begin position="12"/>
        <end position="306"/>
    </location>
</feature>
<dbReference type="Proteomes" id="UP000294558">
    <property type="component" value="Unassembled WGS sequence"/>
</dbReference>
<reference evidence="5 6" key="1">
    <citation type="submission" date="2019-03" db="EMBL/GenBank/DDBJ databases">
        <title>Sequencing the genomes of 1000 actinobacteria strains.</title>
        <authorList>
            <person name="Klenk H.-P."/>
        </authorList>
    </citation>
    <scope>NUCLEOTIDE SEQUENCE [LARGE SCALE GENOMIC DNA]</scope>
    <source>
        <strain evidence="5 6">DSM 18936</strain>
    </source>
</reference>
<keyword evidence="2" id="KW-0560">Oxidoreductase</keyword>
<dbReference type="GO" id="GO:0004739">
    <property type="term" value="F:pyruvate dehydrogenase (acetyl-transferring) activity"/>
    <property type="evidence" value="ECO:0007669"/>
    <property type="project" value="TreeGrafter"/>
</dbReference>
<gene>
    <name evidence="5" type="ORF">BDK89_3895</name>
</gene>
<dbReference type="PANTHER" id="PTHR11516:SF60">
    <property type="entry name" value="PYRUVATE DEHYDROGENASE E1 COMPONENT SUBUNIT ALPHA"/>
    <property type="match status" value="1"/>
</dbReference>
<evidence type="ECO:0000313" key="5">
    <source>
        <dbReference type="EMBL" id="TDT18277.1"/>
    </source>
</evidence>
<dbReference type="AlphaFoldDB" id="A0A4R7I3Q3"/>
<dbReference type="SUPFAM" id="SSF52518">
    <property type="entry name" value="Thiamin diphosphate-binding fold (THDP-binding)"/>
    <property type="match status" value="1"/>
</dbReference>
<keyword evidence="6" id="KW-1185">Reference proteome</keyword>
<name>A0A4R7I3Q3_9ACTN</name>
<evidence type="ECO:0000256" key="3">
    <source>
        <dbReference type="ARBA" id="ARBA00023052"/>
    </source>
</evidence>
<dbReference type="EMBL" id="SOAU01000001">
    <property type="protein sequence ID" value="TDT18277.1"/>
    <property type="molecule type" value="Genomic_DNA"/>
</dbReference>
<sequence>MDDQTLLRMYRDMMRASAAERWILRLVDSGDAIVLYHSGRGQEGVMAGATAALERSDYLFYSHRGVGQLLAKGVSAVELFGDVLATTAGSTGGLGAGIVHTVDPDVGVLGQSGTVGGTFVLAAGAAMSAKYRESGQVVMCMFGDGTANRGTFHEAANAAGAWKLPVIWLCENNGYAVSVPLSESTAVTDLATRAAGYGMPGVIVDGQDAVAMHDAVSEAVDRARAGHGPTFIEAKTTRFRGHFEGDPQQYRTDTDREQWRDPIELLASRILGDGIATQADLDRIAEEADTEMGAAAEQAKQAPLPTRERLFEGVLA</sequence>
<dbReference type="GO" id="GO:0006086">
    <property type="term" value="P:pyruvate decarboxylation to acetyl-CoA"/>
    <property type="evidence" value="ECO:0007669"/>
    <property type="project" value="TreeGrafter"/>
</dbReference>
<accession>A0A4R7I3Q3</accession>
<dbReference type="RefSeq" id="WP_133870506.1">
    <property type="nucleotide sequence ID" value="NZ_SOAU01000001.1"/>
</dbReference>
<keyword evidence="3" id="KW-0786">Thiamine pyrophosphate</keyword>
<evidence type="ECO:0000256" key="1">
    <source>
        <dbReference type="ARBA" id="ARBA00001964"/>
    </source>
</evidence>
<evidence type="ECO:0000313" key="6">
    <source>
        <dbReference type="Proteomes" id="UP000294558"/>
    </source>
</evidence>
<dbReference type="InterPro" id="IPR029061">
    <property type="entry name" value="THDP-binding"/>
</dbReference>
<proteinExistence type="predicted"/>
<evidence type="ECO:0000256" key="2">
    <source>
        <dbReference type="ARBA" id="ARBA00023002"/>
    </source>
</evidence>
<dbReference type="OrthoDB" id="9766715at2"/>
<dbReference type="CDD" id="cd02000">
    <property type="entry name" value="TPP_E1_PDC_ADC_BCADC"/>
    <property type="match status" value="1"/>
</dbReference>
<comment type="caution">
    <text evidence="5">The sequence shown here is derived from an EMBL/GenBank/DDBJ whole genome shotgun (WGS) entry which is preliminary data.</text>
</comment>
<dbReference type="GO" id="GO:0000287">
    <property type="term" value="F:magnesium ion binding"/>
    <property type="evidence" value="ECO:0007669"/>
    <property type="project" value="UniProtKB-ARBA"/>
</dbReference>
<keyword evidence="5" id="KW-0670">Pyruvate</keyword>
<dbReference type="Pfam" id="PF00676">
    <property type="entry name" value="E1_dh"/>
    <property type="match status" value="1"/>
</dbReference>